<dbReference type="EMBL" id="JAPTMY010000002">
    <property type="protein sequence ID" value="MCZ0856685.1"/>
    <property type="molecule type" value="Genomic_DNA"/>
</dbReference>
<gene>
    <name evidence="3" type="ORF">OHJ16_01290</name>
</gene>
<comment type="caution">
    <text evidence="3">The sequence shown here is derived from an EMBL/GenBank/DDBJ whole genome shotgun (WGS) entry which is preliminary data.</text>
</comment>
<evidence type="ECO:0008006" key="5">
    <source>
        <dbReference type="Google" id="ProtNLM"/>
    </source>
</evidence>
<dbReference type="RefSeq" id="WP_268916413.1">
    <property type="nucleotide sequence ID" value="NZ_CP124548.1"/>
</dbReference>
<keyword evidence="2" id="KW-0732">Signal</keyword>
<feature type="compositionally biased region" description="Low complexity" evidence="1">
    <location>
        <begin position="42"/>
        <end position="94"/>
    </location>
</feature>
<evidence type="ECO:0000313" key="4">
    <source>
        <dbReference type="Proteomes" id="UP001072034"/>
    </source>
</evidence>
<dbReference type="Proteomes" id="UP001072034">
    <property type="component" value="Unassembled WGS sequence"/>
</dbReference>
<proteinExistence type="predicted"/>
<keyword evidence="4" id="KW-1185">Reference proteome</keyword>
<feature type="chain" id="PRO_5045642964" description="Serine/arginine repetitive matrix protein 1" evidence="2">
    <location>
        <begin position="33"/>
        <end position="248"/>
    </location>
</feature>
<evidence type="ECO:0000313" key="3">
    <source>
        <dbReference type="EMBL" id="MCZ0856685.1"/>
    </source>
</evidence>
<reference evidence="3" key="1">
    <citation type="submission" date="2022-10" db="EMBL/GenBank/DDBJ databases">
        <title>Genome sequence of Actinomyces israelii ATCC 10048.</title>
        <authorList>
            <person name="Watt R.M."/>
            <person name="Tong W.M."/>
        </authorList>
    </citation>
    <scope>NUCLEOTIDE SEQUENCE</scope>
    <source>
        <strain evidence="3">ATCC 10048</strain>
    </source>
</reference>
<protein>
    <recommendedName>
        <fullName evidence="5">Serine/arginine repetitive matrix protein 1</fullName>
    </recommendedName>
</protein>
<name>A0ABT4I4Q9_9ACTO</name>
<evidence type="ECO:0000256" key="1">
    <source>
        <dbReference type="SAM" id="MobiDB-lite"/>
    </source>
</evidence>
<organism evidence="3 4">
    <name type="scientific">Actinomyces israelii</name>
    <dbReference type="NCBI Taxonomy" id="1659"/>
    <lineage>
        <taxon>Bacteria</taxon>
        <taxon>Bacillati</taxon>
        <taxon>Actinomycetota</taxon>
        <taxon>Actinomycetes</taxon>
        <taxon>Actinomycetales</taxon>
        <taxon>Actinomycetaceae</taxon>
        <taxon>Actinomyces</taxon>
    </lineage>
</organism>
<feature type="signal peptide" evidence="2">
    <location>
        <begin position="1"/>
        <end position="32"/>
    </location>
</feature>
<feature type="region of interest" description="Disordered" evidence="1">
    <location>
        <begin position="24"/>
        <end position="99"/>
    </location>
</feature>
<accession>A0ABT4I4Q9</accession>
<evidence type="ECO:0000256" key="2">
    <source>
        <dbReference type="SAM" id="SignalP"/>
    </source>
</evidence>
<sequence length="248" mass="23785">MATALRTAATAVVIAAALTQAACSGGSGGASASPSTTADAEAPQTAAAPASSPAPAGAGSTQPAPTGSTGPAAPPSSDATAAASPTATVPPGSTMTLQPAPGLMVQVPADALTAAATTYDDGMHQTYYDSAATAVTVDVEYYSGGSKPAGDMLSAEQEALKSQGVEASAGSAAVEGGSNATRLSWTSSAVPPWSQDPHAAKVQVACAGVIVDGAGGYSYGVYVFASSERADSTALMTAVLDSIAVTAP</sequence>